<proteinExistence type="predicted"/>
<name>A0A1Z4JJX9_LEPBY</name>
<dbReference type="EMBL" id="AP018203">
    <property type="protein sequence ID" value="BAY57054.1"/>
    <property type="molecule type" value="Genomic_DNA"/>
</dbReference>
<reference evidence="1 2" key="1">
    <citation type="submission" date="2017-06" db="EMBL/GenBank/DDBJ databases">
        <title>Genome sequencing of cyanobaciteial culture collection at National Institute for Environmental Studies (NIES).</title>
        <authorList>
            <person name="Hirose Y."/>
            <person name="Shimura Y."/>
            <person name="Fujisawa T."/>
            <person name="Nakamura Y."/>
            <person name="Kawachi M."/>
        </authorList>
    </citation>
    <scope>NUCLEOTIDE SEQUENCE [LARGE SCALE GENOMIC DNA]</scope>
    <source>
        <strain evidence="1 2">NIES-2135</strain>
    </source>
</reference>
<keyword evidence="2" id="KW-1185">Reference proteome</keyword>
<organism evidence="1 2">
    <name type="scientific">Leptolyngbya boryana NIES-2135</name>
    <dbReference type="NCBI Taxonomy" id="1973484"/>
    <lineage>
        <taxon>Bacteria</taxon>
        <taxon>Bacillati</taxon>
        <taxon>Cyanobacteriota</taxon>
        <taxon>Cyanophyceae</taxon>
        <taxon>Leptolyngbyales</taxon>
        <taxon>Leptolyngbyaceae</taxon>
        <taxon>Leptolyngbya group</taxon>
        <taxon>Leptolyngbya</taxon>
    </lineage>
</organism>
<evidence type="ECO:0000313" key="2">
    <source>
        <dbReference type="Proteomes" id="UP000217895"/>
    </source>
</evidence>
<protein>
    <submittedName>
        <fullName evidence="1">Uncharacterized protein</fullName>
    </submittedName>
</protein>
<dbReference type="AlphaFoldDB" id="A0A1Z4JJX9"/>
<evidence type="ECO:0000313" key="1">
    <source>
        <dbReference type="EMBL" id="BAY57054.1"/>
    </source>
</evidence>
<sequence length="189" mass="21454">MSDRLIVTTSADAFARGLDYLYGIRSLAPDPEMIDLIHDSKNREVICTWIGRKIDAVNQRLHQILQDCHNCFHTWEQPNLQIFAAPFARSFGIDAICNLETEPITILVDVGRVLPEDWLLLVLHEYAHAHAGSPGHHLQFARSLTHLCLGLEITPPIVQPGQEDCLRFYPPCPLIPDPLAFWRGEGQEW</sequence>
<dbReference type="Proteomes" id="UP000217895">
    <property type="component" value="Chromosome"/>
</dbReference>
<gene>
    <name evidence="1" type="ORF">NIES2135_39180</name>
</gene>
<accession>A0A1Z4JJX9</accession>